<proteinExistence type="predicted"/>
<name>A0ABR4P7H1_9HELO</name>
<accession>A0ABR4P7H1</accession>
<comment type="caution">
    <text evidence="1">The sequence shown here is derived from an EMBL/GenBank/DDBJ whole genome shotgun (WGS) entry which is preliminary data.</text>
</comment>
<reference evidence="1 2" key="1">
    <citation type="submission" date="2024-06" db="EMBL/GenBank/DDBJ databases">
        <title>Complete genome of Phlyctema vagabunda strain 19-DSS-EL-015.</title>
        <authorList>
            <person name="Fiorenzani C."/>
        </authorList>
    </citation>
    <scope>NUCLEOTIDE SEQUENCE [LARGE SCALE GENOMIC DNA]</scope>
    <source>
        <strain evidence="1 2">19-DSS-EL-015</strain>
    </source>
</reference>
<organism evidence="1 2">
    <name type="scientific">Phlyctema vagabunda</name>
    <dbReference type="NCBI Taxonomy" id="108571"/>
    <lineage>
        <taxon>Eukaryota</taxon>
        <taxon>Fungi</taxon>
        <taxon>Dikarya</taxon>
        <taxon>Ascomycota</taxon>
        <taxon>Pezizomycotina</taxon>
        <taxon>Leotiomycetes</taxon>
        <taxon>Helotiales</taxon>
        <taxon>Dermateaceae</taxon>
        <taxon>Phlyctema</taxon>
    </lineage>
</organism>
<keyword evidence="2" id="KW-1185">Reference proteome</keyword>
<evidence type="ECO:0000313" key="1">
    <source>
        <dbReference type="EMBL" id="KAL3419122.1"/>
    </source>
</evidence>
<dbReference type="EMBL" id="JBFCZG010000008">
    <property type="protein sequence ID" value="KAL3419122.1"/>
    <property type="molecule type" value="Genomic_DNA"/>
</dbReference>
<gene>
    <name evidence="1" type="ORF">PVAG01_09344</name>
</gene>
<sequence>MHHPTRARDRRTLERRRPQMWCRYDTSGTFRVTLPRGYLSHRRYNLFISPRVLCHTERGPSLWVCICRPR</sequence>
<protein>
    <submittedName>
        <fullName evidence="1">Uncharacterized protein</fullName>
    </submittedName>
</protein>
<evidence type="ECO:0000313" key="2">
    <source>
        <dbReference type="Proteomes" id="UP001629113"/>
    </source>
</evidence>
<dbReference type="Proteomes" id="UP001629113">
    <property type="component" value="Unassembled WGS sequence"/>
</dbReference>